<dbReference type="PROSITE" id="PS51282">
    <property type="entry name" value="DWNN"/>
    <property type="match status" value="1"/>
</dbReference>
<dbReference type="CDD" id="cd16620">
    <property type="entry name" value="vRING-HC-C4C4_RBBP6"/>
    <property type="match status" value="1"/>
</dbReference>
<feature type="compositionally biased region" description="Basic and acidic residues" evidence="7">
    <location>
        <begin position="810"/>
        <end position="821"/>
    </location>
</feature>
<evidence type="ECO:0000256" key="6">
    <source>
        <dbReference type="PROSITE-ProRule" id="PRU00047"/>
    </source>
</evidence>
<protein>
    <recommendedName>
        <fullName evidence="13">E3 ubiquitin-protein ligase RBBP6</fullName>
    </recommendedName>
</protein>
<dbReference type="InterPro" id="IPR033489">
    <property type="entry name" value="RBBP6"/>
</dbReference>
<dbReference type="AlphaFoldDB" id="A0A1Y1HS78"/>
<sequence length="874" mass="96713">MAVHFKFKSAREFDKLDIEGPFITVSSLKDKIIEAKSLGKGADFDLVLTNNQTGEEYIDEGFLVPKNTSIIVKRVPATRPRATLQAVRKTETGGTNAPDFQNTENKPGQVLQVDDFGADLAPQAGVAQANADEESKLQAAVIGTATDWQQQNQQVPGRGGRGFGRGTFAGRGAGGRGGYNPTYSRGPPPPGYVCHRCGIKGHWIQECPTNGDPDLDNKRRALKPPVGIPKSMLATAEEGSYLLPSGEFAKLRPDEFEFAKHAARLMANRPTVRAIPPEFQCPLCGGLFRDAVIVPCCSESFCDQCIRDELAKNGKCPSCGSDQITNDDLLANKNLRKQIERFKSEQQATATTSSADKQAAGVDVSVAQSAPKSPSPLPRLPEDLQTRNSSGAESSAHVMAADLQEKAGGQSKADGSERVLSDRAAGGVEVGSEAVKAHERARSPLSESELQRARFSGGPPLHKEMADAMVARAGDWSDMTGGAGGLPYGGVAINKARMKELQEQHRCLICGSPDHLTADCPEHPTPDFPPRVMPDQPPRPYGGPDFGPYPGPDFYPPPHNGFFPGPQPFPPRPFGGPPVRGPDGFFCDGPVNPAWRPPIHGRGIPPYGGPEPFYPPGPGIDAFPRPGMPILSREDFERKREEAARLMRESKKRVEREDDSDSSEKSHKHKKRDKDEKKHKKSRRDERHKSRERTREAEDVEDGAEEKSSRRRDKYREPEPSSRYDGGVAKERPKSSKEERRREKSSVPEDKGRTAKYRPDPTRRYPEDDHWTPDDEHAHRSSRSRQNESKHMDGAQLQDSTKHGVFSRLRYADPDETERSTRSRKTHRSRSPGAHDENSRQRRTDGRHVYEREYSAKRRKDEPAAVEDDDRWIA</sequence>
<dbReference type="Pfam" id="PF08783">
    <property type="entry name" value="DWNN"/>
    <property type="match status" value="1"/>
</dbReference>
<reference evidence="11 12" key="1">
    <citation type="journal article" date="2014" name="Nat. Commun.">
        <title>Klebsormidium flaccidum genome reveals primary factors for plant terrestrial adaptation.</title>
        <authorList>
            <person name="Hori K."/>
            <person name="Maruyama F."/>
            <person name="Fujisawa T."/>
            <person name="Togashi T."/>
            <person name="Yamamoto N."/>
            <person name="Seo M."/>
            <person name="Sato S."/>
            <person name="Yamada T."/>
            <person name="Mori H."/>
            <person name="Tajima N."/>
            <person name="Moriyama T."/>
            <person name="Ikeuchi M."/>
            <person name="Watanabe M."/>
            <person name="Wada H."/>
            <person name="Kobayashi K."/>
            <person name="Saito M."/>
            <person name="Masuda T."/>
            <person name="Sasaki-Sekimoto Y."/>
            <person name="Mashiguchi K."/>
            <person name="Awai K."/>
            <person name="Shimojima M."/>
            <person name="Masuda S."/>
            <person name="Iwai M."/>
            <person name="Nobusawa T."/>
            <person name="Narise T."/>
            <person name="Kondo S."/>
            <person name="Saito H."/>
            <person name="Sato R."/>
            <person name="Murakawa M."/>
            <person name="Ihara Y."/>
            <person name="Oshima-Yamada Y."/>
            <person name="Ohtaka K."/>
            <person name="Satoh M."/>
            <person name="Sonobe K."/>
            <person name="Ishii M."/>
            <person name="Ohtani R."/>
            <person name="Kanamori-Sato M."/>
            <person name="Honoki R."/>
            <person name="Miyazaki D."/>
            <person name="Mochizuki H."/>
            <person name="Umetsu J."/>
            <person name="Higashi K."/>
            <person name="Shibata D."/>
            <person name="Kamiya Y."/>
            <person name="Sato N."/>
            <person name="Nakamura Y."/>
            <person name="Tabata S."/>
            <person name="Ida S."/>
            <person name="Kurokawa K."/>
            <person name="Ohta H."/>
        </authorList>
    </citation>
    <scope>NUCLEOTIDE SEQUENCE [LARGE SCALE GENOMIC DNA]</scope>
    <source>
        <strain evidence="11 12">NIES-2285</strain>
    </source>
</reference>
<dbReference type="GO" id="GO:0003676">
    <property type="term" value="F:nucleic acid binding"/>
    <property type="evidence" value="ECO:0007669"/>
    <property type="project" value="InterPro"/>
</dbReference>
<evidence type="ECO:0000256" key="4">
    <source>
        <dbReference type="ARBA" id="ARBA00022833"/>
    </source>
</evidence>
<feature type="compositionally biased region" description="Polar residues" evidence="7">
    <location>
        <begin position="345"/>
        <end position="356"/>
    </location>
</feature>
<dbReference type="GO" id="GO:0005634">
    <property type="term" value="C:nucleus"/>
    <property type="evidence" value="ECO:0000318"/>
    <property type="project" value="GO_Central"/>
</dbReference>
<organism evidence="11 12">
    <name type="scientific">Klebsormidium nitens</name>
    <name type="common">Green alga</name>
    <name type="synonym">Ulothrix nitens</name>
    <dbReference type="NCBI Taxonomy" id="105231"/>
    <lineage>
        <taxon>Eukaryota</taxon>
        <taxon>Viridiplantae</taxon>
        <taxon>Streptophyta</taxon>
        <taxon>Klebsormidiophyceae</taxon>
        <taxon>Klebsormidiales</taxon>
        <taxon>Klebsormidiaceae</taxon>
        <taxon>Klebsormidium</taxon>
    </lineage>
</organism>
<dbReference type="GO" id="GO:0008270">
    <property type="term" value="F:zinc ion binding"/>
    <property type="evidence" value="ECO:0007669"/>
    <property type="project" value="UniProtKB-KW"/>
</dbReference>
<feature type="compositionally biased region" description="Pro residues" evidence="7">
    <location>
        <begin position="607"/>
        <end position="618"/>
    </location>
</feature>
<feature type="domain" description="CCHC-type" evidence="9">
    <location>
        <begin position="194"/>
        <end position="208"/>
    </location>
</feature>
<dbReference type="InterPro" id="IPR014891">
    <property type="entry name" value="DWNN_domain"/>
</dbReference>
<evidence type="ECO:0000256" key="1">
    <source>
        <dbReference type="ARBA" id="ARBA00004123"/>
    </source>
</evidence>
<evidence type="ECO:0000259" key="8">
    <source>
        <dbReference type="PROSITE" id="PS50089"/>
    </source>
</evidence>
<dbReference type="SMART" id="SM01180">
    <property type="entry name" value="DWNN"/>
    <property type="match status" value="1"/>
</dbReference>
<evidence type="ECO:0008006" key="13">
    <source>
        <dbReference type="Google" id="ProtNLM"/>
    </source>
</evidence>
<dbReference type="Gene3D" id="4.10.60.10">
    <property type="entry name" value="Zinc finger, CCHC-type"/>
    <property type="match status" value="1"/>
</dbReference>
<feature type="region of interest" description="Disordered" evidence="7">
    <location>
        <begin position="343"/>
        <end position="452"/>
    </location>
</feature>
<dbReference type="OrthoDB" id="2020411at2759"/>
<dbReference type="PANTHER" id="PTHR15439:SF0">
    <property type="entry name" value="CELL DIVISION CYCLE AND APOPTOSIS REGULATOR PROTEIN 1-RELATED"/>
    <property type="match status" value="1"/>
</dbReference>
<comment type="subcellular location">
    <subcellularLocation>
        <location evidence="1">Nucleus</location>
    </subcellularLocation>
</comment>
<feature type="compositionally biased region" description="Gly residues" evidence="7">
    <location>
        <begin position="157"/>
        <end position="178"/>
    </location>
</feature>
<dbReference type="Proteomes" id="UP000054558">
    <property type="component" value="Unassembled WGS sequence"/>
</dbReference>
<dbReference type="InterPro" id="IPR025829">
    <property type="entry name" value="Zn_knuckle_CX2CX3GHX4C"/>
</dbReference>
<evidence type="ECO:0000256" key="7">
    <source>
        <dbReference type="SAM" id="MobiDB-lite"/>
    </source>
</evidence>
<evidence type="ECO:0000259" key="10">
    <source>
        <dbReference type="PROSITE" id="PS51282"/>
    </source>
</evidence>
<dbReference type="GO" id="GO:0006397">
    <property type="term" value="P:mRNA processing"/>
    <property type="evidence" value="ECO:0007669"/>
    <property type="project" value="InterPro"/>
</dbReference>
<feature type="domain" description="RING-type" evidence="8">
    <location>
        <begin position="281"/>
        <end position="319"/>
    </location>
</feature>
<dbReference type="Pfam" id="PF04564">
    <property type="entry name" value="U-box"/>
    <property type="match status" value="1"/>
</dbReference>
<dbReference type="PROSITE" id="PS50158">
    <property type="entry name" value="ZF_CCHC"/>
    <property type="match status" value="2"/>
</dbReference>
<feature type="compositionally biased region" description="Basic and acidic residues" evidence="7">
    <location>
        <begin position="632"/>
        <end position="656"/>
    </location>
</feature>
<feature type="domain" description="CCHC-type" evidence="9">
    <location>
        <begin position="506"/>
        <end position="522"/>
    </location>
</feature>
<evidence type="ECO:0000259" key="9">
    <source>
        <dbReference type="PROSITE" id="PS50158"/>
    </source>
</evidence>
<evidence type="ECO:0000313" key="12">
    <source>
        <dbReference type="Proteomes" id="UP000054558"/>
    </source>
</evidence>
<dbReference type="InterPro" id="IPR013083">
    <property type="entry name" value="Znf_RING/FYVE/PHD"/>
</dbReference>
<dbReference type="GO" id="GO:0061630">
    <property type="term" value="F:ubiquitin protein ligase activity"/>
    <property type="evidence" value="ECO:0000318"/>
    <property type="project" value="GO_Central"/>
</dbReference>
<dbReference type="UniPathway" id="UPA00143"/>
<evidence type="ECO:0000256" key="3">
    <source>
        <dbReference type="ARBA" id="ARBA00022771"/>
    </source>
</evidence>
<keyword evidence="12" id="KW-1185">Reference proteome</keyword>
<dbReference type="GO" id="GO:0016567">
    <property type="term" value="P:protein ubiquitination"/>
    <property type="evidence" value="ECO:0000318"/>
    <property type="project" value="GO_Central"/>
</dbReference>
<evidence type="ECO:0000256" key="5">
    <source>
        <dbReference type="ARBA" id="ARBA00023242"/>
    </source>
</evidence>
<dbReference type="EMBL" id="DF237008">
    <property type="protein sequence ID" value="GAQ80672.1"/>
    <property type="molecule type" value="Genomic_DNA"/>
</dbReference>
<feature type="compositionally biased region" description="Basic and acidic residues" evidence="7">
    <location>
        <begin position="683"/>
        <end position="697"/>
    </location>
</feature>
<dbReference type="OMA" id="NDRRDHC"/>
<dbReference type="STRING" id="105231.A0A1Y1HS78"/>
<feature type="compositionally biased region" description="Basic and acidic residues" evidence="7">
    <location>
        <begin position="714"/>
        <end position="793"/>
    </location>
</feature>
<keyword evidence="3 6" id="KW-0863">Zinc-finger</keyword>
<name>A0A1Y1HS78_KLENI</name>
<keyword evidence="2" id="KW-0479">Metal-binding</keyword>
<keyword evidence="4" id="KW-0862">Zinc</keyword>
<dbReference type="GO" id="GO:0006511">
    <property type="term" value="P:ubiquitin-dependent protein catabolic process"/>
    <property type="evidence" value="ECO:0000318"/>
    <property type="project" value="GO_Central"/>
</dbReference>
<dbReference type="Pfam" id="PF13696">
    <property type="entry name" value="zf-CCHC_2"/>
    <property type="match status" value="1"/>
</dbReference>
<dbReference type="SUPFAM" id="SSF57756">
    <property type="entry name" value="Retrovirus zinc finger-like domains"/>
    <property type="match status" value="1"/>
</dbReference>
<evidence type="ECO:0000313" key="11">
    <source>
        <dbReference type="EMBL" id="GAQ80672.1"/>
    </source>
</evidence>
<feature type="domain" description="DWNN" evidence="10">
    <location>
        <begin position="3"/>
        <end position="76"/>
    </location>
</feature>
<feature type="region of interest" description="Disordered" evidence="7">
    <location>
        <begin position="148"/>
        <end position="187"/>
    </location>
</feature>
<keyword evidence="5" id="KW-0539">Nucleus</keyword>
<dbReference type="SUPFAM" id="SSF57850">
    <property type="entry name" value="RING/U-box"/>
    <property type="match status" value="1"/>
</dbReference>
<feature type="compositionally biased region" description="Basic and acidic residues" evidence="7">
    <location>
        <begin position="833"/>
        <end position="863"/>
    </location>
</feature>
<feature type="compositionally biased region" description="Basic residues" evidence="7">
    <location>
        <begin position="666"/>
        <end position="682"/>
    </location>
</feature>
<dbReference type="PROSITE" id="PS50089">
    <property type="entry name" value="ZF_RING_2"/>
    <property type="match status" value="1"/>
</dbReference>
<dbReference type="InterPro" id="IPR001841">
    <property type="entry name" value="Znf_RING"/>
</dbReference>
<accession>A0A1Y1HS78</accession>
<dbReference type="InterPro" id="IPR003613">
    <property type="entry name" value="Ubox_domain"/>
</dbReference>
<dbReference type="InterPro" id="IPR001878">
    <property type="entry name" value="Znf_CCHC"/>
</dbReference>
<dbReference type="InterPro" id="IPR036875">
    <property type="entry name" value="Znf_CCHC_sf"/>
</dbReference>
<feature type="region of interest" description="Disordered" evidence="7">
    <location>
        <begin position="607"/>
        <end position="874"/>
    </location>
</feature>
<dbReference type="Gene3D" id="3.10.20.90">
    <property type="entry name" value="Phosphatidylinositol 3-kinase Catalytic Subunit, Chain A, domain 1"/>
    <property type="match status" value="1"/>
</dbReference>
<dbReference type="Gene3D" id="3.30.40.10">
    <property type="entry name" value="Zinc/RING finger domain, C3HC4 (zinc finger)"/>
    <property type="match status" value="1"/>
</dbReference>
<gene>
    <name evidence="11" type="ORF">KFL_000590250</name>
</gene>
<feature type="compositionally biased region" description="Acidic residues" evidence="7">
    <location>
        <begin position="864"/>
        <end position="874"/>
    </location>
</feature>
<proteinExistence type="predicted"/>
<dbReference type="SMART" id="SM00343">
    <property type="entry name" value="ZnF_C2HC"/>
    <property type="match status" value="2"/>
</dbReference>
<dbReference type="PANTHER" id="PTHR15439">
    <property type="entry name" value="RETINOBLASTOMA-BINDING PROTEIN 6"/>
    <property type="match status" value="1"/>
</dbReference>
<evidence type="ECO:0000256" key="2">
    <source>
        <dbReference type="ARBA" id="ARBA00022723"/>
    </source>
</evidence>